<organism evidence="3 4">
    <name type="scientific">Catenaria anguillulae PL171</name>
    <dbReference type="NCBI Taxonomy" id="765915"/>
    <lineage>
        <taxon>Eukaryota</taxon>
        <taxon>Fungi</taxon>
        <taxon>Fungi incertae sedis</taxon>
        <taxon>Blastocladiomycota</taxon>
        <taxon>Blastocladiomycetes</taxon>
        <taxon>Blastocladiales</taxon>
        <taxon>Catenariaceae</taxon>
        <taxon>Catenaria</taxon>
    </lineage>
</organism>
<dbReference type="Proteomes" id="UP000193411">
    <property type="component" value="Unassembled WGS sequence"/>
</dbReference>
<proteinExistence type="predicted"/>
<reference evidence="3 4" key="1">
    <citation type="submission" date="2016-07" db="EMBL/GenBank/DDBJ databases">
        <title>Pervasive Adenine N6-methylation of Active Genes in Fungi.</title>
        <authorList>
            <consortium name="DOE Joint Genome Institute"/>
            <person name="Mondo S.J."/>
            <person name="Dannebaum R.O."/>
            <person name="Kuo R.C."/>
            <person name="Labutti K."/>
            <person name="Haridas S."/>
            <person name="Kuo A."/>
            <person name="Salamov A."/>
            <person name="Ahrendt S.R."/>
            <person name="Lipzen A."/>
            <person name="Sullivan W."/>
            <person name="Andreopoulos W.B."/>
            <person name="Clum A."/>
            <person name="Lindquist E."/>
            <person name="Daum C."/>
            <person name="Ramamoorthy G.K."/>
            <person name="Gryganskyi A."/>
            <person name="Culley D."/>
            <person name="Magnuson J.K."/>
            <person name="James T.Y."/>
            <person name="O'Malley M.A."/>
            <person name="Stajich J.E."/>
            <person name="Spatafora J.W."/>
            <person name="Visel A."/>
            <person name="Grigoriev I.V."/>
        </authorList>
    </citation>
    <scope>NUCLEOTIDE SEQUENCE [LARGE SCALE GENOMIC DNA]</scope>
    <source>
        <strain evidence="3 4">PL171</strain>
    </source>
</reference>
<evidence type="ECO:0000256" key="1">
    <source>
        <dbReference type="SAM" id="MobiDB-lite"/>
    </source>
</evidence>
<accession>A0A1Y2HMR7</accession>
<dbReference type="AlphaFoldDB" id="A0A1Y2HMR7"/>
<comment type="caution">
    <text evidence="3">The sequence shown here is derived from an EMBL/GenBank/DDBJ whole genome shotgun (WGS) entry which is preliminary data.</text>
</comment>
<keyword evidence="2" id="KW-0732">Signal</keyword>
<evidence type="ECO:0000313" key="4">
    <source>
        <dbReference type="Proteomes" id="UP000193411"/>
    </source>
</evidence>
<feature type="region of interest" description="Disordered" evidence="1">
    <location>
        <begin position="57"/>
        <end position="86"/>
    </location>
</feature>
<feature type="signal peptide" evidence="2">
    <location>
        <begin position="1"/>
        <end position="15"/>
    </location>
</feature>
<protein>
    <submittedName>
        <fullName evidence="3">Uncharacterized protein</fullName>
    </submittedName>
</protein>
<evidence type="ECO:0000313" key="3">
    <source>
        <dbReference type="EMBL" id="ORZ35907.1"/>
    </source>
</evidence>
<keyword evidence="4" id="KW-1185">Reference proteome</keyword>
<name>A0A1Y2HMR7_9FUNG</name>
<evidence type="ECO:0000256" key="2">
    <source>
        <dbReference type="SAM" id="SignalP"/>
    </source>
</evidence>
<gene>
    <name evidence="3" type="ORF">BCR44DRAFT_172105</name>
</gene>
<dbReference type="EMBL" id="MCFL01000020">
    <property type="protein sequence ID" value="ORZ35907.1"/>
    <property type="molecule type" value="Genomic_DNA"/>
</dbReference>
<sequence>MSCDLLCAPWQLVVAEIVLADAGDTAFSFECMSDILVRLARCVNQLGPQASRWPQFTSHNCNASMPTPPPVPRPQKHSRSPQQLPSRPLALSVRPCVPLHLATRCRSADLFTGPLDRPRSPTAAPAHCHDANNFGRVTGTAVWNPIHSTLQSPPFPSWHQLQFDRARAAAKLDRFLARFAQNKSPQSDNRVYSGRAWIPMVSRSPATSHVSCVLPCLAACVQSLRPLGSPTLFNAPALSTASVTTRFRSHRRSIRPTPQVPTAKTGRVTQHRVNHGAFWCDRTANYHLLLILSTCRSPMLSGLFRQARSSSDCTGISRRRWCWIV</sequence>
<feature type="chain" id="PRO_5013277055" evidence="2">
    <location>
        <begin position="16"/>
        <end position="325"/>
    </location>
</feature>